<dbReference type="RefSeq" id="WP_230842874.1">
    <property type="nucleotide sequence ID" value="NZ_CP063845.1"/>
</dbReference>
<evidence type="ECO:0000313" key="6">
    <source>
        <dbReference type="EMBL" id="UFP95650.1"/>
    </source>
</evidence>
<dbReference type="Proteomes" id="UP001054846">
    <property type="component" value="Chromosome"/>
</dbReference>
<dbReference type="EMBL" id="CP063845">
    <property type="protein sequence ID" value="UFP95650.1"/>
    <property type="molecule type" value="Genomic_DNA"/>
</dbReference>
<dbReference type="SMART" id="SM00955">
    <property type="entry name" value="RNB"/>
    <property type="match status" value="1"/>
</dbReference>
<dbReference type="InterPro" id="IPR040476">
    <property type="entry name" value="CSD2"/>
</dbReference>
<dbReference type="PROSITE" id="PS50126">
    <property type="entry name" value="S1"/>
    <property type="match status" value="1"/>
</dbReference>
<evidence type="ECO:0000259" key="5">
    <source>
        <dbReference type="PROSITE" id="PS50126"/>
    </source>
</evidence>
<dbReference type="Gene3D" id="2.40.50.140">
    <property type="entry name" value="Nucleic acid-binding proteins"/>
    <property type="match status" value="2"/>
</dbReference>
<accession>A0ABY3PPV2</accession>
<dbReference type="PANTHER" id="PTHR23355">
    <property type="entry name" value="RIBONUCLEASE"/>
    <property type="match status" value="1"/>
</dbReference>
<keyword evidence="7" id="KW-1185">Reference proteome</keyword>
<keyword evidence="3" id="KW-0269">Exonuclease</keyword>
<dbReference type="Pfam" id="PF08206">
    <property type="entry name" value="OB_RNB"/>
    <property type="match status" value="1"/>
</dbReference>
<feature type="region of interest" description="Disordered" evidence="4">
    <location>
        <begin position="679"/>
        <end position="700"/>
    </location>
</feature>
<gene>
    <name evidence="6" type="ORF">ISF26_05255</name>
</gene>
<dbReference type="SUPFAM" id="SSF50249">
    <property type="entry name" value="Nucleic acid-binding proteins"/>
    <property type="match status" value="3"/>
</dbReference>
<dbReference type="CDD" id="cd04471">
    <property type="entry name" value="S1_RNase_R"/>
    <property type="match status" value="1"/>
</dbReference>
<dbReference type="InterPro" id="IPR003029">
    <property type="entry name" value="S1_domain"/>
</dbReference>
<dbReference type="Pfam" id="PF00773">
    <property type="entry name" value="RNB"/>
    <property type="match status" value="2"/>
</dbReference>
<proteinExistence type="predicted"/>
<dbReference type="Pfam" id="PF17876">
    <property type="entry name" value="CSD2"/>
    <property type="match status" value="1"/>
</dbReference>
<dbReference type="InterPro" id="IPR050180">
    <property type="entry name" value="RNR_Ribonuclease"/>
</dbReference>
<dbReference type="Pfam" id="PF00575">
    <property type="entry name" value="S1"/>
    <property type="match status" value="1"/>
</dbReference>
<evidence type="ECO:0000256" key="1">
    <source>
        <dbReference type="ARBA" id="ARBA00022722"/>
    </source>
</evidence>
<dbReference type="InterPro" id="IPR001900">
    <property type="entry name" value="RNase_II/R"/>
</dbReference>
<dbReference type="InterPro" id="IPR012340">
    <property type="entry name" value="NA-bd_OB-fold"/>
</dbReference>
<evidence type="ECO:0000313" key="7">
    <source>
        <dbReference type="Proteomes" id="UP001054846"/>
    </source>
</evidence>
<keyword evidence="2" id="KW-0378">Hydrolase</keyword>
<feature type="compositionally biased region" description="Low complexity" evidence="4">
    <location>
        <begin position="691"/>
        <end position="700"/>
    </location>
</feature>
<sequence>MQFSVHDLLGLLSPERSVAPKVLQQKLSLDDSAALAQLQLVLDALEKVGLIEKMQGRYRLVVDEEIVGGRLRCSSKGFCFVTPEQPEAEEIFVVEGSLKNAWNGDRVLVRLLKKASRRRKPEGEVVLVTERAHTALVGRLAEADAGEDKPKILQVAPLDDRLGSVLELVDTENLDVAAELIVEVEITRYPLGRRPAKCRLLRVLGHANDPLVDLDLVASRYQLPLEFPRTVLDAAAQLAESAAPEGREDLRALEVWVLPGELPQMALSLVPAEGGWELGLHVSDVAVLVEAGSALDAEAYRRGLAARLRDRSLGLWPDALLERCALLPDTSRSAWSVLVNLDTTGQVRAFRWTPSLVRARGRLESLGEPYAAVAAALAAQGTGPLLGAADPRIFIELLESLIGQHLAHLHLGAPFLCEPGPQGGEVVDWLRLARACGLEVPEADAAVELTVRQYRTWLLEQPAGTNRALRELLLATLPVEQFAAAPQHHFGRDSMAVAPFSCPLEHYGDLLVQRLLQQVHTDGRDRKTPRSKVSVDLHSSNCHGLIDWPVLKPKVQKDWEEALPGLVSHLSARLQQVHQAQADLEGFERIGRLGTQAEPLRGLITGVQSYGFFVAVEEPFVEGLVHVSGLKDDWYTFQAREPALIGRRSRRRFQIGDTVTVKVKGIDYYRQQVDLTVVRDESEPPTEEGAEAPLLAAPEA</sequence>
<feature type="domain" description="S1 motif" evidence="5">
    <location>
        <begin position="597"/>
        <end position="678"/>
    </location>
</feature>
<dbReference type="InterPro" id="IPR013223">
    <property type="entry name" value="RNase_B_OB_dom"/>
</dbReference>
<evidence type="ECO:0000256" key="2">
    <source>
        <dbReference type="ARBA" id="ARBA00022801"/>
    </source>
</evidence>
<dbReference type="InterPro" id="IPR011129">
    <property type="entry name" value="CSD"/>
</dbReference>
<name>A0ABY3PPV2_9CYAN</name>
<organism evidence="6 7">
    <name type="scientific">Gloeobacter morelensis MG652769</name>
    <dbReference type="NCBI Taxonomy" id="2781736"/>
    <lineage>
        <taxon>Bacteria</taxon>
        <taxon>Bacillati</taxon>
        <taxon>Cyanobacteriota</taxon>
        <taxon>Cyanophyceae</taxon>
        <taxon>Gloeobacterales</taxon>
        <taxon>Gloeobacteraceae</taxon>
        <taxon>Gloeobacter</taxon>
        <taxon>Gloeobacter morelensis</taxon>
    </lineage>
</organism>
<evidence type="ECO:0000256" key="4">
    <source>
        <dbReference type="SAM" id="MobiDB-lite"/>
    </source>
</evidence>
<keyword evidence="1" id="KW-0540">Nuclease</keyword>
<dbReference type="PANTHER" id="PTHR23355:SF9">
    <property type="entry name" value="DIS3-LIKE EXONUCLEASE 2"/>
    <property type="match status" value="1"/>
</dbReference>
<protein>
    <submittedName>
        <fullName evidence="6">RNB domain-containing ribonuclease</fullName>
    </submittedName>
</protein>
<reference evidence="6 7" key="1">
    <citation type="journal article" date="2021" name="Genome Biol. Evol.">
        <title>Complete Genome Sequencing of a Novel Gloeobacter Species from a Waterfall Cave in Mexico.</title>
        <authorList>
            <person name="Saw J.H."/>
            <person name="Cardona T."/>
            <person name="Montejano G."/>
        </authorList>
    </citation>
    <scope>NUCLEOTIDE SEQUENCE [LARGE SCALE GENOMIC DNA]</scope>
    <source>
        <strain evidence="6">MG652769</strain>
    </source>
</reference>
<evidence type="ECO:0000256" key="3">
    <source>
        <dbReference type="ARBA" id="ARBA00022839"/>
    </source>
</evidence>
<dbReference type="SMART" id="SM00316">
    <property type="entry name" value="S1"/>
    <property type="match status" value="1"/>
</dbReference>
<dbReference type="SMART" id="SM00357">
    <property type="entry name" value="CSP"/>
    <property type="match status" value="1"/>
</dbReference>